<dbReference type="Pfam" id="PF13439">
    <property type="entry name" value="Glyco_transf_4"/>
    <property type="match status" value="1"/>
</dbReference>
<keyword evidence="4" id="KW-1185">Reference proteome</keyword>
<evidence type="ECO:0000313" key="3">
    <source>
        <dbReference type="EMBL" id="AQZ51035.1"/>
    </source>
</evidence>
<sequence>MGKRKRVDIAHLHIYYGRLTSSILKPLKTRKIPVVQSLHEYKLICPVYTLERNGNICEACVTGTSANCVRYRCRDNSLHKSALLWLEHNLSRLHGSNRLIDRFICVSDFQREMFVRAGISEHKLITLHNFVDAKSVQPKIDKPRQDYLLYFGRIEKLKGVPTLLEAVAGTDIKLKIAGVGAWSAELRERVRRMPNVEYLEFVSGEPLKQLVAQARAVVVPSEWYETFGLTALEAKAVGTPVIASRIGGLTEVIREGEDGFLFEPGDVESLRTALKTLEKADIAAMTNAARQDVASRFSPETYLARLLDIYATTINETHT</sequence>
<dbReference type="GO" id="GO:0004373">
    <property type="term" value="F:alpha-1,4-glucan glucosyltransferase (UDP-glucose donor) activity"/>
    <property type="evidence" value="ECO:0007669"/>
    <property type="project" value="UniProtKB-EC"/>
</dbReference>
<evidence type="ECO:0000259" key="2">
    <source>
        <dbReference type="Pfam" id="PF13439"/>
    </source>
</evidence>
<dbReference type="CDD" id="cd03801">
    <property type="entry name" value="GT4_PimA-like"/>
    <property type="match status" value="1"/>
</dbReference>
<keyword evidence="3" id="KW-0328">Glycosyltransferase</keyword>
<feature type="domain" description="Glycosyl transferase family 1" evidence="1">
    <location>
        <begin position="143"/>
        <end position="281"/>
    </location>
</feature>
<dbReference type="Gene3D" id="3.40.50.2000">
    <property type="entry name" value="Glycogen Phosphorylase B"/>
    <property type="match status" value="2"/>
</dbReference>
<name>A0A1U9Z015_9HYPH</name>
<dbReference type="Pfam" id="PF00534">
    <property type="entry name" value="Glycos_transf_1"/>
    <property type="match status" value="1"/>
</dbReference>
<evidence type="ECO:0000313" key="4">
    <source>
        <dbReference type="Proteomes" id="UP000191135"/>
    </source>
</evidence>
<dbReference type="InterPro" id="IPR028098">
    <property type="entry name" value="Glyco_trans_4-like_N"/>
</dbReference>
<dbReference type="AlphaFoldDB" id="A0A1U9Z015"/>
<dbReference type="PANTHER" id="PTHR45947:SF13">
    <property type="entry name" value="TRANSFERASE"/>
    <property type="match status" value="1"/>
</dbReference>
<dbReference type="EMBL" id="CP020330">
    <property type="protein sequence ID" value="AQZ51035.1"/>
    <property type="molecule type" value="Genomic_DNA"/>
</dbReference>
<protein>
    <submittedName>
        <fullName evidence="3">Glycogen synthase</fullName>
        <ecNumber evidence="3">2.4.1.11</ecNumber>
    </submittedName>
</protein>
<dbReference type="InterPro" id="IPR001296">
    <property type="entry name" value="Glyco_trans_1"/>
</dbReference>
<dbReference type="InterPro" id="IPR050194">
    <property type="entry name" value="Glycosyltransferase_grp1"/>
</dbReference>
<proteinExistence type="predicted"/>
<accession>A0A1U9Z015</accession>
<dbReference type="PANTHER" id="PTHR45947">
    <property type="entry name" value="SULFOQUINOVOSYL TRANSFERASE SQD2"/>
    <property type="match status" value="1"/>
</dbReference>
<feature type="domain" description="Glycosyltransferase subfamily 4-like N-terminal" evidence="2">
    <location>
        <begin position="3"/>
        <end position="133"/>
    </location>
</feature>
<keyword evidence="3" id="KW-0808">Transferase</keyword>
<evidence type="ECO:0000259" key="1">
    <source>
        <dbReference type="Pfam" id="PF00534"/>
    </source>
</evidence>
<dbReference type="STRING" id="1122214.Mame_01688"/>
<gene>
    <name evidence="3" type="ORF">Mame_01688</name>
</gene>
<dbReference type="SUPFAM" id="SSF53756">
    <property type="entry name" value="UDP-Glycosyltransferase/glycogen phosphorylase"/>
    <property type="match status" value="1"/>
</dbReference>
<reference evidence="3 4" key="1">
    <citation type="submission" date="2017-03" db="EMBL/GenBank/DDBJ databases">
        <title>Foreign affairs: Plasmid Transfer between Roseobacters and Rhizobia.</title>
        <authorList>
            <person name="Bartling P."/>
            <person name="Bunk B."/>
            <person name="Overmann J."/>
            <person name="Brinkmann H."/>
            <person name="Petersen J."/>
        </authorList>
    </citation>
    <scope>NUCLEOTIDE SEQUENCE [LARGE SCALE GENOMIC DNA]</scope>
    <source>
        <strain evidence="3 4">MACL11</strain>
    </source>
</reference>
<dbReference type="KEGG" id="mmed:Mame_01688"/>
<dbReference type="Proteomes" id="UP000191135">
    <property type="component" value="Chromosome"/>
</dbReference>
<organism evidence="3 4">
    <name type="scientific">Martelella mediterranea DSM 17316</name>
    <dbReference type="NCBI Taxonomy" id="1122214"/>
    <lineage>
        <taxon>Bacteria</taxon>
        <taxon>Pseudomonadati</taxon>
        <taxon>Pseudomonadota</taxon>
        <taxon>Alphaproteobacteria</taxon>
        <taxon>Hyphomicrobiales</taxon>
        <taxon>Aurantimonadaceae</taxon>
        <taxon>Martelella</taxon>
    </lineage>
</organism>
<dbReference type="EC" id="2.4.1.11" evidence="3"/>